<dbReference type="InterPro" id="IPR045794">
    <property type="entry name" value="Trypco1"/>
</dbReference>
<evidence type="ECO:0000313" key="2">
    <source>
        <dbReference type="EMBL" id="ADN15908.1"/>
    </source>
</evidence>
<organism evidence="2 3">
    <name type="scientific">Gloeothece verrucosa (strain PCC 7822)</name>
    <name type="common">Cyanothece sp. (strain PCC 7822)</name>
    <dbReference type="NCBI Taxonomy" id="497965"/>
    <lineage>
        <taxon>Bacteria</taxon>
        <taxon>Bacillati</taxon>
        <taxon>Cyanobacteriota</taxon>
        <taxon>Cyanophyceae</taxon>
        <taxon>Oscillatoriophycideae</taxon>
        <taxon>Chroococcales</taxon>
        <taxon>Aphanothecaceae</taxon>
        <taxon>Gloeothece</taxon>
        <taxon>Gloeothece verrucosa</taxon>
    </lineage>
</organism>
<dbReference type="eggNOG" id="ENOG5032BB1">
    <property type="taxonomic scope" value="Bacteria"/>
</dbReference>
<evidence type="ECO:0000313" key="3">
    <source>
        <dbReference type="Proteomes" id="UP000008206"/>
    </source>
</evidence>
<feature type="domain" description="Trypsin-co-occurring" evidence="1">
    <location>
        <begin position="40"/>
        <end position="107"/>
    </location>
</feature>
<name>E0U5R7_GLOV7</name>
<evidence type="ECO:0000259" key="1">
    <source>
        <dbReference type="Pfam" id="PF19493"/>
    </source>
</evidence>
<dbReference type="STRING" id="497965.Cyan7822_3983"/>
<dbReference type="AlphaFoldDB" id="E0U5R7"/>
<dbReference type="Pfam" id="PF19493">
    <property type="entry name" value="Trypco1"/>
    <property type="match status" value="1"/>
</dbReference>
<dbReference type="HOGENOM" id="CLU_174641_0_0_3"/>
<keyword evidence="3" id="KW-1185">Reference proteome</keyword>
<dbReference type="EMBL" id="CP002198">
    <property type="protein sequence ID" value="ADN15908.1"/>
    <property type="molecule type" value="Genomic_DNA"/>
</dbReference>
<dbReference type="OrthoDB" id="487187at2"/>
<dbReference type="RefSeq" id="WP_013323976.1">
    <property type="nucleotide sequence ID" value="NC_014501.1"/>
</dbReference>
<accession>E0U5R7</accession>
<proteinExistence type="predicted"/>
<gene>
    <name evidence="2" type="ordered locus">Cyan7822_3983</name>
</gene>
<protein>
    <recommendedName>
        <fullName evidence="1">Trypsin-co-occurring domain-containing protein</fullName>
    </recommendedName>
</protein>
<dbReference type="Proteomes" id="UP000008206">
    <property type="component" value="Chromosome"/>
</dbReference>
<sequence length="108" mass="11988">MLSDNDEILGYREVVSVKITDEVTIMVEATPLNEEVDVNIVDEFDFSEVTDAIEAIATSMTTSFNKIKPKKATVEFGLEIGVNSGKLTTLLVKSCSRTNLKITLEWEN</sequence>
<dbReference type="KEGG" id="cyj:Cyan7822_3983"/>
<dbReference type="NCBIfam" id="NF041216">
    <property type="entry name" value="CU044_2847_fam"/>
    <property type="match status" value="1"/>
</dbReference>
<reference evidence="3" key="1">
    <citation type="journal article" date="2011" name="MBio">
        <title>Novel metabolic attributes of the genus Cyanothece, comprising a group of unicellular nitrogen-fixing Cyanobacteria.</title>
        <authorList>
            <person name="Bandyopadhyay A."/>
            <person name="Elvitigala T."/>
            <person name="Welsh E."/>
            <person name="Stockel J."/>
            <person name="Liberton M."/>
            <person name="Min H."/>
            <person name="Sherman L.A."/>
            <person name="Pakrasi H.B."/>
        </authorList>
    </citation>
    <scope>NUCLEOTIDE SEQUENCE [LARGE SCALE GENOMIC DNA]</scope>
    <source>
        <strain evidence="3">PCC 7822</strain>
    </source>
</reference>